<keyword evidence="2" id="KW-0732">Signal</keyword>
<dbReference type="RefSeq" id="WP_115499673.1">
    <property type="nucleotide sequence ID" value="NZ_JACRTI010000022.1"/>
</dbReference>
<dbReference type="Pfam" id="PF07940">
    <property type="entry name" value="Hepar_II_III_C"/>
    <property type="match status" value="1"/>
</dbReference>
<evidence type="ECO:0000313" key="6">
    <source>
        <dbReference type="Proteomes" id="UP000256321"/>
    </source>
</evidence>
<comment type="subcellular location">
    <subcellularLocation>
        <location evidence="1">Cell envelope</location>
    </subcellularLocation>
</comment>
<dbReference type="Proteomes" id="UP000256321">
    <property type="component" value="Unassembled WGS sequence"/>
</dbReference>
<evidence type="ECO:0000256" key="1">
    <source>
        <dbReference type="ARBA" id="ARBA00004196"/>
    </source>
</evidence>
<keyword evidence="7" id="KW-1185">Reference proteome</keyword>
<dbReference type="Gene3D" id="2.70.98.70">
    <property type="match status" value="1"/>
</dbReference>
<comment type="caution">
    <text evidence="5">The sequence shown here is derived from an EMBL/GenBank/DDBJ whole genome shotgun (WGS) entry which is preliminary data.</text>
</comment>
<dbReference type="PANTHER" id="PTHR38045">
    <property type="entry name" value="CHROMOSOME 1, WHOLE GENOME SHOTGUN SEQUENCE"/>
    <property type="match status" value="1"/>
</dbReference>
<gene>
    <name evidence="5" type="ORF">DWU89_10895</name>
    <name evidence="4" type="ORF">H8784_10625</name>
</gene>
<evidence type="ECO:0000313" key="5">
    <source>
        <dbReference type="EMBL" id="RDU49157.1"/>
    </source>
</evidence>
<dbReference type="EMBL" id="JACRTI010000022">
    <property type="protein sequence ID" value="MBC8602168.1"/>
    <property type="molecule type" value="Genomic_DNA"/>
</dbReference>
<dbReference type="GO" id="GO:0016829">
    <property type="term" value="F:lyase activity"/>
    <property type="evidence" value="ECO:0007669"/>
    <property type="project" value="InterPro"/>
</dbReference>
<dbReference type="InterPro" id="IPR012480">
    <property type="entry name" value="Hepar_II_III_C"/>
</dbReference>
<feature type="domain" description="Heparinase II/III-like C-terminal" evidence="3">
    <location>
        <begin position="390"/>
        <end position="560"/>
    </location>
</feature>
<dbReference type="EMBL" id="QREV01000022">
    <property type="protein sequence ID" value="RDU49157.1"/>
    <property type="molecule type" value="Genomic_DNA"/>
</dbReference>
<feature type="signal peptide" evidence="2">
    <location>
        <begin position="1"/>
        <end position="21"/>
    </location>
</feature>
<organism evidence="5 6">
    <name type="scientific">Parabacteroides acidifaciens</name>
    <dbReference type="NCBI Taxonomy" id="2290935"/>
    <lineage>
        <taxon>Bacteria</taxon>
        <taxon>Pseudomonadati</taxon>
        <taxon>Bacteroidota</taxon>
        <taxon>Bacteroidia</taxon>
        <taxon>Bacteroidales</taxon>
        <taxon>Tannerellaceae</taxon>
        <taxon>Parabacteroides</taxon>
    </lineage>
</organism>
<dbReference type="GO" id="GO:0030313">
    <property type="term" value="C:cell envelope"/>
    <property type="evidence" value="ECO:0007669"/>
    <property type="project" value="UniProtKB-SubCell"/>
</dbReference>
<evidence type="ECO:0000313" key="4">
    <source>
        <dbReference type="EMBL" id="MBC8602168.1"/>
    </source>
</evidence>
<accession>A0A3D8HF21</accession>
<dbReference type="PANTHER" id="PTHR38045:SF1">
    <property type="entry name" value="HEPARINASE II_III-LIKE PROTEIN"/>
    <property type="match status" value="1"/>
</dbReference>
<evidence type="ECO:0000259" key="3">
    <source>
        <dbReference type="Pfam" id="PF07940"/>
    </source>
</evidence>
<dbReference type="InterPro" id="IPR008929">
    <property type="entry name" value="Chondroitin_lyas"/>
</dbReference>
<dbReference type="Proteomes" id="UP000629596">
    <property type="component" value="Unassembled WGS sequence"/>
</dbReference>
<reference evidence="4 7" key="2">
    <citation type="submission" date="2020-08" db="EMBL/GenBank/DDBJ databases">
        <title>Genome public.</title>
        <authorList>
            <person name="Liu C."/>
            <person name="Sun Q."/>
        </authorList>
    </citation>
    <scope>NUCLEOTIDE SEQUENCE [LARGE SCALE GENOMIC DNA]</scope>
    <source>
        <strain evidence="4 7">426_9</strain>
    </source>
</reference>
<name>A0A3D8HF21_9BACT</name>
<proteinExistence type="predicted"/>
<evidence type="ECO:0000256" key="2">
    <source>
        <dbReference type="SAM" id="SignalP"/>
    </source>
</evidence>
<reference evidence="5 6" key="1">
    <citation type="submission" date="2018-07" db="EMBL/GenBank/DDBJ databases">
        <title>Parabacteroides acidifaciens nov. sp., isolated from human feces.</title>
        <authorList>
            <person name="Wang Y.J."/>
        </authorList>
    </citation>
    <scope>NUCLEOTIDE SEQUENCE [LARGE SCALE GENOMIC DNA]</scope>
    <source>
        <strain evidence="5 6">426-9</strain>
    </source>
</reference>
<feature type="chain" id="PRO_5017573172" evidence="2">
    <location>
        <begin position="22"/>
        <end position="619"/>
    </location>
</feature>
<evidence type="ECO:0000313" key="7">
    <source>
        <dbReference type="Proteomes" id="UP000629596"/>
    </source>
</evidence>
<dbReference type="AlphaFoldDB" id="A0A3D8HF21"/>
<dbReference type="SUPFAM" id="SSF48230">
    <property type="entry name" value="Chondroitin AC/alginate lyase"/>
    <property type="match status" value="1"/>
</dbReference>
<sequence>MKTRIIVFLMALLCYHCFSFAQKEFVSQSTRLGGHPRILLQKGEEKALKKVIMKDAIWKDIHQSLLDEAEDIVKLPLNERIKTGKRLLSVSRENLRRIFILSYAYRMSGKSEFLKRAENEMLKAASFSDWNPSHFLDVGEMTMALAIGYDWLYPQLSAQTKNVIEKAIVEKGLKPSFDERYNWFVDAVHNWNQVCHAGVTYGALAIWEKEPELSRTVINRAIDKISIPMGHYAPDGAYPEGVGYWDYGTSFNAMFLSAIEKIFGTDYGLSQLPGFLKTGEYILHAVTPSLKNFAYSDNGANAFLAPTMFWFYDKTKDASILYNQAQLYKKDGQKRIKRDRLAPAMLIWGASASLANPQKPVQLSWKAQGDNPVCFMRSSWNDPLAVYIGVKMGSPSVNHGHMDVGSFLFEADGVLWGMDLGGEDYNRLETRGVDLWNTKQNSQRWDVYRYNNLAHNTLSFNHKYQNVKGKAQIDGYSDQENNMYVISDLTAVYKDQVKSAKRAVSLVNKEYVVVEDMVEATQHFTMMTWTMVTPASAKILSDNVMLLEKDGKKLYVKVEGPKKVRWHISPAQSDFSCDSPNPGISVIGFDTDLELSAKQKIKVFLLPGENKNVTYQSVL</sequence>
<protein>
    <submittedName>
        <fullName evidence="4 5">Heparinase</fullName>
    </submittedName>
</protein>
<dbReference type="Gene3D" id="1.50.10.100">
    <property type="entry name" value="Chondroitin AC/alginate lyase"/>
    <property type="match status" value="1"/>
</dbReference>